<dbReference type="SFLD" id="SFLDS00003">
    <property type="entry name" value="Haloacid_Dehalogenase"/>
    <property type="match status" value="1"/>
</dbReference>
<dbReference type="OrthoDB" id="9806027at2"/>
<comment type="caution">
    <text evidence="1">The sequence shown here is derived from an EMBL/GenBank/DDBJ whole genome shotgun (WGS) entry which is preliminary data.</text>
</comment>
<dbReference type="InterPro" id="IPR000150">
    <property type="entry name" value="Cof"/>
</dbReference>
<proteinExistence type="predicted"/>
<evidence type="ECO:0000313" key="2">
    <source>
        <dbReference type="Proteomes" id="UP000298246"/>
    </source>
</evidence>
<reference evidence="1 2" key="1">
    <citation type="submission" date="2017-03" db="EMBL/GenBank/DDBJ databases">
        <title>Isolation of Levoglucosan Utilizing Bacteria.</title>
        <authorList>
            <person name="Arya A.S."/>
        </authorList>
    </citation>
    <scope>NUCLEOTIDE SEQUENCE [LARGE SCALE GENOMIC DNA]</scope>
    <source>
        <strain evidence="1 2">MEC069</strain>
    </source>
</reference>
<dbReference type="NCBIfam" id="TIGR01484">
    <property type="entry name" value="HAD-SF-IIB"/>
    <property type="match status" value="1"/>
</dbReference>
<dbReference type="NCBIfam" id="TIGR00099">
    <property type="entry name" value="Cof-subfamily"/>
    <property type="match status" value="1"/>
</dbReference>
<evidence type="ECO:0008006" key="3">
    <source>
        <dbReference type="Google" id="ProtNLM"/>
    </source>
</evidence>
<dbReference type="AlphaFoldDB" id="A0A4Y8Q7R5"/>
<dbReference type="EMBL" id="MYFO01000006">
    <property type="protein sequence ID" value="TFE89849.1"/>
    <property type="molecule type" value="Genomic_DNA"/>
</dbReference>
<name>A0A4Y8Q7R5_9BACL</name>
<keyword evidence="2" id="KW-1185">Reference proteome</keyword>
<dbReference type="Gene3D" id="3.30.1240.10">
    <property type="match status" value="1"/>
</dbReference>
<dbReference type="SFLD" id="SFLDG01140">
    <property type="entry name" value="C2.B:_Phosphomannomutase_and_P"/>
    <property type="match status" value="1"/>
</dbReference>
<dbReference type="SUPFAM" id="SSF56784">
    <property type="entry name" value="HAD-like"/>
    <property type="match status" value="1"/>
</dbReference>
<protein>
    <recommendedName>
        <fullName evidence="3">HAD family hydrolase</fullName>
    </recommendedName>
</protein>
<dbReference type="Proteomes" id="UP000298246">
    <property type="component" value="Unassembled WGS sequence"/>
</dbReference>
<sequence length="272" mass="30207">MIRLFVTDLDGTLLDHSKKVSLREREALQRMKAAGMELCIASGRMHTEMVQVMEEIGFAAYSVSQNGAFMHDKNGELLHMQRFPAELAYELYQVAKDAELVKLICSGDMNCLTERSAASDAIQARMFKPFVERPDAADALQDELPACKFSFFGPMERLSRLRQAYEANFGDRVTMYYADHDCLDVMPLGVSKGDALRLLIDRLGLEAHEIACIGDSFNDVSMLELTPHSFAMTWAHMDVKKAAAREVESVAAALADVHELNRAAAAPAEGRP</sequence>
<dbReference type="InterPro" id="IPR023214">
    <property type="entry name" value="HAD_sf"/>
</dbReference>
<organism evidence="1 2">
    <name type="scientific">Paenibacillus athensensis</name>
    <dbReference type="NCBI Taxonomy" id="1967502"/>
    <lineage>
        <taxon>Bacteria</taxon>
        <taxon>Bacillati</taxon>
        <taxon>Bacillota</taxon>
        <taxon>Bacilli</taxon>
        <taxon>Bacillales</taxon>
        <taxon>Paenibacillaceae</taxon>
        <taxon>Paenibacillus</taxon>
    </lineage>
</organism>
<dbReference type="RefSeq" id="WP_134751168.1">
    <property type="nucleotide sequence ID" value="NZ_MYFO02000006.1"/>
</dbReference>
<dbReference type="Pfam" id="PF08282">
    <property type="entry name" value="Hydrolase_3"/>
    <property type="match status" value="1"/>
</dbReference>
<accession>A0A4Y8Q7R5</accession>
<dbReference type="GO" id="GO:0000287">
    <property type="term" value="F:magnesium ion binding"/>
    <property type="evidence" value="ECO:0007669"/>
    <property type="project" value="TreeGrafter"/>
</dbReference>
<dbReference type="InterPro" id="IPR036412">
    <property type="entry name" value="HAD-like_sf"/>
</dbReference>
<dbReference type="Gene3D" id="3.40.50.1000">
    <property type="entry name" value="HAD superfamily/HAD-like"/>
    <property type="match status" value="1"/>
</dbReference>
<evidence type="ECO:0000313" key="1">
    <source>
        <dbReference type="EMBL" id="TFE89849.1"/>
    </source>
</evidence>
<dbReference type="PANTHER" id="PTHR10000:SF8">
    <property type="entry name" value="HAD SUPERFAMILY HYDROLASE-LIKE, TYPE 3"/>
    <property type="match status" value="1"/>
</dbReference>
<gene>
    <name evidence="1" type="ORF">B5M42_07095</name>
</gene>
<dbReference type="PANTHER" id="PTHR10000">
    <property type="entry name" value="PHOSPHOSERINE PHOSPHATASE"/>
    <property type="match status" value="1"/>
</dbReference>
<dbReference type="GO" id="GO:0005829">
    <property type="term" value="C:cytosol"/>
    <property type="evidence" value="ECO:0007669"/>
    <property type="project" value="TreeGrafter"/>
</dbReference>
<dbReference type="GO" id="GO:0016791">
    <property type="term" value="F:phosphatase activity"/>
    <property type="evidence" value="ECO:0007669"/>
    <property type="project" value="TreeGrafter"/>
</dbReference>
<dbReference type="InterPro" id="IPR006379">
    <property type="entry name" value="HAD-SF_hydro_IIB"/>
</dbReference>